<organism evidence="8">
    <name type="scientific">Shigella flexneri</name>
    <dbReference type="NCBI Taxonomy" id="623"/>
    <lineage>
        <taxon>Bacteria</taxon>
        <taxon>Pseudomonadati</taxon>
        <taxon>Pseudomonadota</taxon>
        <taxon>Gammaproteobacteria</taxon>
        <taxon>Enterobacterales</taxon>
        <taxon>Enterobacteriaceae</taxon>
        <taxon>Shigella</taxon>
    </lineage>
</organism>
<feature type="transmembrane region" description="Helical" evidence="7">
    <location>
        <begin position="291"/>
        <end position="310"/>
    </location>
</feature>
<feature type="transmembrane region" description="Helical" evidence="7">
    <location>
        <begin position="153"/>
        <end position="174"/>
    </location>
</feature>
<evidence type="ECO:0000256" key="3">
    <source>
        <dbReference type="ARBA" id="ARBA00022692"/>
    </source>
</evidence>
<feature type="transmembrane region" description="Helical" evidence="7">
    <location>
        <begin position="78"/>
        <end position="101"/>
    </location>
</feature>
<evidence type="ECO:0000256" key="5">
    <source>
        <dbReference type="ARBA" id="ARBA00023136"/>
    </source>
</evidence>
<evidence type="ECO:0000313" key="8">
    <source>
        <dbReference type="EMBL" id="EAA0480887.1"/>
    </source>
</evidence>
<keyword evidence="4 7" id="KW-1133">Transmembrane helix</keyword>
<feature type="transmembrane region" description="Helical" evidence="7">
    <location>
        <begin position="330"/>
        <end position="350"/>
    </location>
</feature>
<dbReference type="PANTHER" id="PTHR30250">
    <property type="entry name" value="PST FAMILY PREDICTED COLANIC ACID TRANSPORTER"/>
    <property type="match status" value="1"/>
</dbReference>
<dbReference type="RefSeq" id="WP_000029424.1">
    <property type="nucleotide sequence ID" value="NZ_CABVUP010000059.1"/>
</dbReference>
<dbReference type="EMBL" id="AAAAHL010000008">
    <property type="protein sequence ID" value="EAA0480887.1"/>
    <property type="molecule type" value="Genomic_DNA"/>
</dbReference>
<dbReference type="GO" id="GO:0005886">
    <property type="term" value="C:plasma membrane"/>
    <property type="evidence" value="ECO:0007669"/>
    <property type="project" value="UniProtKB-SubCell"/>
</dbReference>
<reference evidence="8" key="1">
    <citation type="submission" date="2018-05" db="EMBL/GenBank/DDBJ databases">
        <authorList>
            <person name="Ashton P.M."/>
            <person name="Dallman T."/>
            <person name="Nair S."/>
            <person name="De Pinna E."/>
            <person name="Peters T."/>
            <person name="Grant K."/>
        </authorList>
    </citation>
    <scope>NUCLEOTIDE SEQUENCE [LARGE SCALE GENOMIC DNA]</scope>
    <source>
        <strain evidence="8">397720</strain>
    </source>
</reference>
<evidence type="ECO:0000256" key="1">
    <source>
        <dbReference type="ARBA" id="ARBA00004651"/>
    </source>
</evidence>
<feature type="transmembrane region" description="Helical" evidence="7">
    <location>
        <begin position="37"/>
        <end position="57"/>
    </location>
</feature>
<feature type="transmembrane region" description="Helical" evidence="7">
    <location>
        <begin position="12"/>
        <end position="31"/>
    </location>
</feature>
<accession>A0A3T2UR12</accession>
<dbReference type="InterPro" id="IPR002797">
    <property type="entry name" value="Polysacc_synth"/>
</dbReference>
<dbReference type="Proteomes" id="UP000839563">
    <property type="component" value="Unassembled WGS sequence"/>
</dbReference>
<keyword evidence="3 7" id="KW-0812">Transmembrane</keyword>
<keyword evidence="2" id="KW-1003">Cell membrane</keyword>
<comment type="caution">
    <text evidence="8">The sequence shown here is derived from an EMBL/GenBank/DDBJ whole genome shotgun (WGS) entry which is preliminary data.</text>
</comment>
<gene>
    <name evidence="8" type="ORF">DK174_02285</name>
</gene>
<protein>
    <recommendedName>
        <fullName evidence="6">Putative O-antigen transporter</fullName>
    </recommendedName>
</protein>
<comment type="subcellular location">
    <subcellularLocation>
        <location evidence="1">Cell membrane</location>
        <topology evidence="1">Multi-pass membrane protein</topology>
    </subcellularLocation>
</comment>
<dbReference type="CDD" id="cd13128">
    <property type="entry name" value="MATE_Wzx_like"/>
    <property type="match status" value="1"/>
</dbReference>
<feature type="transmembrane region" description="Helical" evidence="7">
    <location>
        <begin position="121"/>
        <end position="141"/>
    </location>
</feature>
<evidence type="ECO:0000256" key="4">
    <source>
        <dbReference type="ARBA" id="ARBA00022989"/>
    </source>
</evidence>
<evidence type="ECO:0000256" key="6">
    <source>
        <dbReference type="ARBA" id="ARBA00049738"/>
    </source>
</evidence>
<sequence length="410" mass="45163">MSIVKNTLWNISGYIIPSLIAIPALGILSRILGTEQFGLFTLAIALVGYASIFDAGLTRAVIREVSIYKNVHKELRAIISTSTVILTILGLIGGSVLFLSSNVIVKLLNINANHVVESVKAIYIISATIPLYLLNQVWLGIFEGMEKFRKVNLIKSINNSFVAGLPVIFCFFHGGLLSAIYGLVMARVLSLIVTFIFSRKLIISSGLSVKIVTVKRLIGFGSWITVSNIISPIMTYMDRFILSHIVGADKVSFYTAPSEGIQRLTILPSALSRAIFPRLSSELQSVKQTKILSYFIMVIGILPIVMLIIILSDFIMSAWMGPTYHGTPGIVLKILAIGFFFNCIAQIPFVSVQASGRSKITAIIHLLEVIPYLCILYIFIYHWGIVGAAIAWSVRTSLDFLILLLIDTKY</sequence>
<evidence type="ECO:0000256" key="7">
    <source>
        <dbReference type="SAM" id="Phobius"/>
    </source>
</evidence>
<evidence type="ECO:0000256" key="2">
    <source>
        <dbReference type="ARBA" id="ARBA00022475"/>
    </source>
</evidence>
<dbReference type="AlphaFoldDB" id="A0A3T2UR12"/>
<name>A0A3T2UR12_SHIFL</name>
<dbReference type="InterPro" id="IPR050833">
    <property type="entry name" value="Poly_Biosynth_Transport"/>
</dbReference>
<keyword evidence="5 7" id="KW-0472">Membrane</keyword>
<dbReference type="Pfam" id="PF01943">
    <property type="entry name" value="Polysacc_synt"/>
    <property type="match status" value="1"/>
</dbReference>
<dbReference type="PANTHER" id="PTHR30250:SF11">
    <property type="entry name" value="O-ANTIGEN TRANSPORTER-RELATED"/>
    <property type="match status" value="1"/>
</dbReference>
<proteinExistence type="predicted"/>